<evidence type="ECO:0000256" key="12">
    <source>
        <dbReference type="ARBA" id="ARBA00023277"/>
    </source>
</evidence>
<feature type="binding site" evidence="13">
    <location>
        <position position="253"/>
    </location>
    <ligand>
        <name>substrate</name>
    </ligand>
</feature>
<comment type="cofactor">
    <cofactor evidence="13">
        <name>Mg(2+)</name>
        <dbReference type="ChEBI" id="CHEBI:18420"/>
    </cofactor>
    <text evidence="13">Requires a divalent cation, most likely magnesium in vivo, as an electrophilic catalyst to aid phosphoryl group transfer. It is the chelate of the metal and the nucleotide that is the actual substrate.</text>
</comment>
<dbReference type="PANTHER" id="PTHR10584:SF166">
    <property type="entry name" value="RIBOKINASE"/>
    <property type="match status" value="1"/>
</dbReference>
<dbReference type="GO" id="GO:0046872">
    <property type="term" value="F:metal ion binding"/>
    <property type="evidence" value="ECO:0007669"/>
    <property type="project" value="UniProtKB-KW"/>
</dbReference>
<dbReference type="NCBIfam" id="TIGR02152">
    <property type="entry name" value="D_ribokin_bact"/>
    <property type="match status" value="1"/>
</dbReference>
<feature type="binding site" evidence="13">
    <location>
        <begin position="40"/>
        <end position="44"/>
    </location>
    <ligand>
        <name>substrate</name>
    </ligand>
</feature>
<dbReference type="GO" id="GO:0005524">
    <property type="term" value="F:ATP binding"/>
    <property type="evidence" value="ECO:0007669"/>
    <property type="project" value="UniProtKB-UniRule"/>
</dbReference>
<dbReference type="PROSITE" id="PS00584">
    <property type="entry name" value="PFKB_KINASES_2"/>
    <property type="match status" value="1"/>
</dbReference>
<dbReference type="EC" id="2.7.1.15" evidence="2 13"/>
<feature type="binding site" evidence="13">
    <location>
        <position position="292"/>
    </location>
    <ligand>
        <name>K(+)</name>
        <dbReference type="ChEBI" id="CHEBI:29103"/>
    </ligand>
</feature>
<dbReference type="GO" id="GO:0004747">
    <property type="term" value="F:ribokinase activity"/>
    <property type="evidence" value="ECO:0007669"/>
    <property type="project" value="UniProtKB-UniRule"/>
</dbReference>
<evidence type="ECO:0000256" key="2">
    <source>
        <dbReference type="ARBA" id="ARBA00012035"/>
    </source>
</evidence>
<comment type="subcellular location">
    <subcellularLocation>
        <location evidence="13">Cytoplasm</location>
    </subcellularLocation>
</comment>
<comment type="catalytic activity">
    <reaction evidence="13">
        <text>D-ribose + ATP = D-ribose 5-phosphate + ADP + H(+)</text>
        <dbReference type="Rhea" id="RHEA:13697"/>
        <dbReference type="ChEBI" id="CHEBI:15378"/>
        <dbReference type="ChEBI" id="CHEBI:30616"/>
        <dbReference type="ChEBI" id="CHEBI:47013"/>
        <dbReference type="ChEBI" id="CHEBI:78346"/>
        <dbReference type="ChEBI" id="CHEBI:456216"/>
        <dbReference type="EC" id="2.7.1.15"/>
    </reaction>
</comment>
<evidence type="ECO:0000256" key="11">
    <source>
        <dbReference type="ARBA" id="ARBA00022958"/>
    </source>
</evidence>
<evidence type="ECO:0000256" key="7">
    <source>
        <dbReference type="ARBA" id="ARBA00022741"/>
    </source>
</evidence>
<feature type="binding site" evidence="13">
    <location>
        <begin position="252"/>
        <end position="253"/>
    </location>
    <ligand>
        <name>ATP</name>
        <dbReference type="ChEBI" id="CHEBI:30616"/>
    </ligand>
</feature>
<dbReference type="Gene3D" id="3.40.1190.20">
    <property type="match status" value="1"/>
</dbReference>
<evidence type="ECO:0000256" key="5">
    <source>
        <dbReference type="ARBA" id="ARBA00022679"/>
    </source>
</evidence>
<feature type="binding site" evidence="13">
    <location>
        <position position="141"/>
    </location>
    <ligand>
        <name>substrate</name>
    </ligand>
</feature>
<dbReference type="InterPro" id="IPR011877">
    <property type="entry name" value="Ribokinase"/>
</dbReference>
<feature type="binding site" evidence="13">
    <location>
        <position position="249"/>
    </location>
    <ligand>
        <name>K(+)</name>
        <dbReference type="ChEBI" id="CHEBI:29103"/>
    </ligand>
</feature>
<dbReference type="RefSeq" id="WP_110257714.1">
    <property type="nucleotide sequence ID" value="NZ_QJKB01000012.1"/>
</dbReference>
<feature type="binding site" evidence="13">
    <location>
        <begin position="12"/>
        <end position="14"/>
    </location>
    <ligand>
        <name>substrate</name>
    </ligand>
</feature>
<feature type="binding site" evidence="13">
    <location>
        <position position="283"/>
    </location>
    <ligand>
        <name>K(+)</name>
        <dbReference type="ChEBI" id="CHEBI:29103"/>
    </ligand>
</feature>
<feature type="domain" description="Carbohydrate kinase PfkB" evidence="14">
    <location>
        <begin position="4"/>
        <end position="295"/>
    </location>
</feature>
<keyword evidence="8 13" id="KW-0418">Kinase</keyword>
<dbReference type="Pfam" id="PF00294">
    <property type="entry name" value="PfkB"/>
    <property type="match status" value="1"/>
</dbReference>
<dbReference type="InterPro" id="IPR011611">
    <property type="entry name" value="PfkB_dom"/>
</dbReference>
<feature type="binding site" evidence="13">
    <location>
        <position position="185"/>
    </location>
    <ligand>
        <name>ATP</name>
        <dbReference type="ChEBI" id="CHEBI:30616"/>
    </ligand>
</feature>
<dbReference type="AlphaFoldDB" id="A0A318IVB9"/>
<dbReference type="FunFam" id="3.40.1190.20:FF:000012">
    <property type="entry name" value="Ribokinase"/>
    <property type="match status" value="1"/>
</dbReference>
<keyword evidence="12 13" id="KW-0119">Carbohydrate metabolism</keyword>
<feature type="binding site" evidence="13">
    <location>
        <position position="286"/>
    </location>
    <ligand>
        <name>K(+)</name>
        <dbReference type="ChEBI" id="CHEBI:29103"/>
    </ligand>
</feature>
<evidence type="ECO:0000256" key="10">
    <source>
        <dbReference type="ARBA" id="ARBA00022842"/>
    </source>
</evidence>
<comment type="caution">
    <text evidence="13">Lacks conserved residue(s) required for the propagation of feature annotation.</text>
</comment>
<keyword evidence="6 13" id="KW-0479">Metal-binding</keyword>
<dbReference type="InterPro" id="IPR002139">
    <property type="entry name" value="Ribo/fructo_kinase"/>
</dbReference>
<feature type="binding site" evidence="13">
    <location>
        <position position="288"/>
    </location>
    <ligand>
        <name>K(+)</name>
        <dbReference type="ChEBI" id="CHEBI:29103"/>
    </ligand>
</feature>
<dbReference type="UniPathway" id="UPA00916">
    <property type="reaction ID" value="UER00889"/>
</dbReference>
<keyword evidence="9 13" id="KW-0067">ATP-binding</keyword>
<keyword evidence="10 13" id="KW-0460">Magnesium</keyword>
<keyword evidence="4 13" id="KW-0963">Cytoplasm</keyword>
<reference evidence="15 16" key="1">
    <citation type="submission" date="2018-05" db="EMBL/GenBank/DDBJ databases">
        <title>Genomic Encyclopedia of Type Strains, Phase IV (KMG-IV): sequencing the most valuable type-strain genomes for metagenomic binning, comparative biology and taxonomic classification.</title>
        <authorList>
            <person name="Goeker M."/>
        </authorList>
    </citation>
    <scope>NUCLEOTIDE SEQUENCE [LARGE SCALE GENOMIC DNA]</scope>
    <source>
        <strain evidence="15 16">DSM 19792</strain>
    </source>
</reference>
<evidence type="ECO:0000256" key="8">
    <source>
        <dbReference type="ARBA" id="ARBA00022777"/>
    </source>
</evidence>
<keyword evidence="16" id="KW-1185">Reference proteome</keyword>
<gene>
    <name evidence="13" type="primary">rbsK</name>
    <name evidence="15" type="ORF">DFR42_11272</name>
</gene>
<comment type="activity regulation">
    <text evidence="13">Activated by a monovalent cation that binds near, but not in, the active site. The most likely occupant of the site in vivo is potassium. Ion binding induces a conformational change that may alter substrate affinity.</text>
</comment>
<dbReference type="SUPFAM" id="SSF53613">
    <property type="entry name" value="Ribokinase-like"/>
    <property type="match status" value="1"/>
</dbReference>
<organism evidence="15 16">
    <name type="scientific">Undibacterium pigrum</name>
    <dbReference type="NCBI Taxonomy" id="401470"/>
    <lineage>
        <taxon>Bacteria</taxon>
        <taxon>Pseudomonadati</taxon>
        <taxon>Pseudomonadota</taxon>
        <taxon>Betaproteobacteria</taxon>
        <taxon>Burkholderiales</taxon>
        <taxon>Oxalobacteraceae</taxon>
        <taxon>Undibacterium</taxon>
    </lineage>
</organism>
<comment type="similarity">
    <text evidence="13">Belongs to the carbohydrate kinase PfkB family. Ribokinase subfamily.</text>
</comment>
<dbReference type="GO" id="GO:0019303">
    <property type="term" value="P:D-ribose catabolic process"/>
    <property type="evidence" value="ECO:0007669"/>
    <property type="project" value="UniProtKB-UniRule"/>
</dbReference>
<keyword evidence="11 13" id="KW-0630">Potassium</keyword>
<evidence type="ECO:0000256" key="9">
    <source>
        <dbReference type="ARBA" id="ARBA00022840"/>
    </source>
</evidence>
<evidence type="ECO:0000313" key="16">
    <source>
        <dbReference type="Proteomes" id="UP000247792"/>
    </source>
</evidence>
<feature type="binding site" evidence="13">
    <location>
        <begin position="221"/>
        <end position="226"/>
    </location>
    <ligand>
        <name>ATP</name>
        <dbReference type="ChEBI" id="CHEBI:30616"/>
    </ligand>
</feature>
<dbReference type="Proteomes" id="UP000247792">
    <property type="component" value="Unassembled WGS sequence"/>
</dbReference>
<evidence type="ECO:0000256" key="4">
    <source>
        <dbReference type="ARBA" id="ARBA00022490"/>
    </source>
</evidence>
<dbReference type="CDD" id="cd01174">
    <property type="entry name" value="ribokinase"/>
    <property type="match status" value="1"/>
</dbReference>
<comment type="pathway">
    <text evidence="13">Carbohydrate metabolism; D-ribose degradation; D-ribose 5-phosphate from beta-D-ribopyranose: step 2/2.</text>
</comment>
<evidence type="ECO:0000256" key="3">
    <source>
        <dbReference type="ARBA" id="ARBA00016943"/>
    </source>
</evidence>
<evidence type="ECO:0000256" key="6">
    <source>
        <dbReference type="ARBA" id="ARBA00022723"/>
    </source>
</evidence>
<comment type="caution">
    <text evidence="15">The sequence shown here is derived from an EMBL/GenBank/DDBJ whole genome shotgun (WGS) entry which is preliminary data.</text>
</comment>
<keyword evidence="7 13" id="KW-0547">Nucleotide-binding</keyword>
<feature type="binding site" evidence="13">
    <location>
        <position position="247"/>
    </location>
    <ligand>
        <name>K(+)</name>
        <dbReference type="ChEBI" id="CHEBI:29103"/>
    </ligand>
</feature>
<evidence type="ECO:0000256" key="13">
    <source>
        <dbReference type="HAMAP-Rule" id="MF_01987"/>
    </source>
</evidence>
<dbReference type="EMBL" id="QJKB01000012">
    <property type="protein sequence ID" value="PXX38560.1"/>
    <property type="molecule type" value="Genomic_DNA"/>
</dbReference>
<evidence type="ECO:0000259" key="14">
    <source>
        <dbReference type="Pfam" id="PF00294"/>
    </source>
</evidence>
<accession>A0A318IVB9</accession>
<keyword evidence="5 13" id="KW-0808">Transferase</keyword>
<evidence type="ECO:0000256" key="1">
    <source>
        <dbReference type="ARBA" id="ARBA00005380"/>
    </source>
</evidence>
<dbReference type="OrthoDB" id="9775849at2"/>
<dbReference type="HAMAP" id="MF_01987">
    <property type="entry name" value="Ribokinase"/>
    <property type="match status" value="1"/>
</dbReference>
<name>A0A318IVB9_9BURK</name>
<sequence length="309" mass="31519">MKPRITVVGSVNMDLVFRTPRMPAVGETLHGHEFCQIPGGKGANQAVAAARQGAQVSFIGAVGDDGFGSFSRDCLAAEGMELSHLARVAGTATGVAGILVDDSGSNSIVLAAGANATLTAAQVEAATAAIAGAQLLVCQLETPLPTVTRAIEIARAQGVKVILNPAPAQDLTDALLAQVDYLILNETEASQLSGITVTDQISAKAASEQILQRGTATVLLTMGEHGALITDEAGSQFIPAVKVDVVDTTAAGDTFVGAFAVGLANGLSVLDASREAQYTAALTVTKLGAQTSIPQRQQVLDFMAVRKAA</sequence>
<evidence type="ECO:0000313" key="15">
    <source>
        <dbReference type="EMBL" id="PXX38560.1"/>
    </source>
</evidence>
<dbReference type="PRINTS" id="PR00990">
    <property type="entry name" value="RIBOKINASE"/>
</dbReference>
<dbReference type="InterPro" id="IPR029056">
    <property type="entry name" value="Ribokinase-like"/>
</dbReference>
<comment type="similarity">
    <text evidence="1">Belongs to the carbohydrate kinase pfkB family.</text>
</comment>
<comment type="function">
    <text evidence="13">Catalyzes the phosphorylation of ribose at O-5 in a reaction requiring ATP and magnesium. The resulting D-ribose-5-phosphate can then be used either for sythesis of nucleotides, histidine, and tryptophan, or as a component of the pentose phosphate pathway.</text>
</comment>
<dbReference type="InterPro" id="IPR002173">
    <property type="entry name" value="Carboh/pur_kinase_PfkB_CS"/>
</dbReference>
<dbReference type="GO" id="GO:0005829">
    <property type="term" value="C:cytosol"/>
    <property type="evidence" value="ECO:0007669"/>
    <property type="project" value="TreeGrafter"/>
</dbReference>
<protein>
    <recommendedName>
        <fullName evidence="3 13">Ribokinase</fullName>
        <shortName evidence="13">RK</shortName>
        <ecNumber evidence="2 13">2.7.1.15</ecNumber>
    </recommendedName>
</protein>
<dbReference type="PANTHER" id="PTHR10584">
    <property type="entry name" value="SUGAR KINASE"/>
    <property type="match status" value="1"/>
</dbReference>
<comment type="subunit">
    <text evidence="13">Homodimer.</text>
</comment>
<proteinExistence type="inferred from homology"/>
<feature type="active site" description="Proton acceptor" evidence="13">
    <location>
        <position position="253"/>
    </location>
</feature>